<dbReference type="EMBL" id="BAAAZA010000006">
    <property type="protein sequence ID" value="GAA3860676.1"/>
    <property type="molecule type" value="Genomic_DNA"/>
</dbReference>
<sequence length="395" mass="42686">MGLRSRLACLRQPWQSSHALLLLPIALIVVITLVDIHSPEDVHLGPTLVIAPALTPSFAGTRSTAFVAALAVAAQTIIAAFHGGLSTTNHIVQIGTLALLSIVIVVYCSVRDRRRRQLAQVRSVAEAAQHVLLWPLPEQIGPLRVACLYLAAEDEAQIGGDLYAATRTDNGVRVMIGDVRGKGLSAIGEAALLLGAFREAAHRQDSLPDLAASLEESVSRYLADFEPVEELGERFATALLVEIPDGDPVTRMTSCGHPPPLLLSPGNEVSVPSLHPSPPMGVHATSPADYTLDVFSFEPGDTLLLYTDGVIEARDENGSFYPLADRLTRWTHASPETLLHHIRRDLHEHTGGPLDDDVALIALHRTPTAHRHRHHGLGIHTNGFRHRSGTEQRSA</sequence>
<feature type="region of interest" description="Disordered" evidence="2">
    <location>
        <begin position="371"/>
        <end position="395"/>
    </location>
</feature>
<dbReference type="PANTHER" id="PTHR43156:SF2">
    <property type="entry name" value="STAGE II SPORULATION PROTEIN E"/>
    <property type="match status" value="1"/>
</dbReference>
<evidence type="ECO:0000313" key="5">
    <source>
        <dbReference type="EMBL" id="GAA3860676.1"/>
    </source>
</evidence>
<comment type="caution">
    <text evidence="5">The sequence shown here is derived from an EMBL/GenBank/DDBJ whole genome shotgun (WGS) entry which is preliminary data.</text>
</comment>
<protein>
    <submittedName>
        <fullName evidence="5">PP2C family protein-serine/threonine phosphatase</fullName>
    </submittedName>
</protein>
<keyword evidence="6" id="KW-1185">Reference proteome</keyword>
<proteinExistence type="predicted"/>
<evidence type="ECO:0000256" key="3">
    <source>
        <dbReference type="SAM" id="Phobius"/>
    </source>
</evidence>
<dbReference type="InterPro" id="IPR052016">
    <property type="entry name" value="Bact_Sigma-Reg"/>
</dbReference>
<evidence type="ECO:0000259" key="4">
    <source>
        <dbReference type="SMART" id="SM00331"/>
    </source>
</evidence>
<dbReference type="Pfam" id="PF07228">
    <property type="entry name" value="SpoIIE"/>
    <property type="match status" value="1"/>
</dbReference>
<dbReference type="InterPro" id="IPR036457">
    <property type="entry name" value="PPM-type-like_dom_sf"/>
</dbReference>
<organism evidence="5 6">
    <name type="scientific">Streptomyces lannensis</name>
    <dbReference type="NCBI Taxonomy" id="766498"/>
    <lineage>
        <taxon>Bacteria</taxon>
        <taxon>Bacillati</taxon>
        <taxon>Actinomycetota</taxon>
        <taxon>Actinomycetes</taxon>
        <taxon>Kitasatosporales</taxon>
        <taxon>Streptomycetaceae</taxon>
        <taxon>Streptomyces</taxon>
    </lineage>
</organism>
<dbReference type="Proteomes" id="UP001501563">
    <property type="component" value="Unassembled WGS sequence"/>
</dbReference>
<evidence type="ECO:0000256" key="1">
    <source>
        <dbReference type="ARBA" id="ARBA00022801"/>
    </source>
</evidence>
<feature type="domain" description="PPM-type phosphatase" evidence="4">
    <location>
        <begin position="143"/>
        <end position="365"/>
    </location>
</feature>
<dbReference type="Gene3D" id="3.60.40.10">
    <property type="entry name" value="PPM-type phosphatase domain"/>
    <property type="match status" value="1"/>
</dbReference>
<feature type="transmembrane region" description="Helical" evidence="3">
    <location>
        <begin position="91"/>
        <end position="110"/>
    </location>
</feature>
<evidence type="ECO:0000256" key="2">
    <source>
        <dbReference type="SAM" id="MobiDB-lite"/>
    </source>
</evidence>
<dbReference type="SMART" id="SM00331">
    <property type="entry name" value="PP2C_SIG"/>
    <property type="match status" value="1"/>
</dbReference>
<name>A0ABP7JZI3_9ACTN</name>
<evidence type="ECO:0000313" key="6">
    <source>
        <dbReference type="Proteomes" id="UP001501563"/>
    </source>
</evidence>
<keyword evidence="3" id="KW-0812">Transmembrane</keyword>
<dbReference type="InterPro" id="IPR001932">
    <property type="entry name" value="PPM-type_phosphatase-like_dom"/>
</dbReference>
<dbReference type="SUPFAM" id="SSF81606">
    <property type="entry name" value="PP2C-like"/>
    <property type="match status" value="1"/>
</dbReference>
<accession>A0ABP7JZI3</accession>
<keyword evidence="3" id="KW-1133">Transmembrane helix</keyword>
<gene>
    <name evidence="5" type="ORF">GCM10022207_25490</name>
</gene>
<reference evidence="6" key="1">
    <citation type="journal article" date="2019" name="Int. J. Syst. Evol. Microbiol.">
        <title>The Global Catalogue of Microorganisms (GCM) 10K type strain sequencing project: providing services to taxonomists for standard genome sequencing and annotation.</title>
        <authorList>
            <consortium name="The Broad Institute Genomics Platform"/>
            <consortium name="The Broad Institute Genome Sequencing Center for Infectious Disease"/>
            <person name="Wu L."/>
            <person name="Ma J."/>
        </authorList>
    </citation>
    <scope>NUCLEOTIDE SEQUENCE [LARGE SCALE GENOMIC DNA]</scope>
    <source>
        <strain evidence="6">JCM 16578</strain>
    </source>
</reference>
<dbReference type="PANTHER" id="PTHR43156">
    <property type="entry name" value="STAGE II SPORULATION PROTEIN E-RELATED"/>
    <property type="match status" value="1"/>
</dbReference>
<feature type="compositionally biased region" description="Basic residues" evidence="2">
    <location>
        <begin position="371"/>
        <end position="387"/>
    </location>
</feature>
<dbReference type="RefSeq" id="WP_345547961.1">
    <property type="nucleotide sequence ID" value="NZ_BAAAZA010000006.1"/>
</dbReference>
<keyword evidence="1" id="KW-0378">Hydrolase</keyword>
<feature type="transmembrane region" description="Helical" evidence="3">
    <location>
        <begin position="20"/>
        <end position="36"/>
    </location>
</feature>
<keyword evidence="3" id="KW-0472">Membrane</keyword>